<evidence type="ECO:0000313" key="1">
    <source>
        <dbReference type="EMBL" id="EFH31957.1"/>
    </source>
</evidence>
<reference evidence="2" key="1">
    <citation type="submission" date="2008-02" db="EMBL/GenBank/DDBJ databases">
        <authorList>
            <consortium name="The Broad Institute Genome Sequencing Platform"/>
            <person name="Fischbach M."/>
            <person name="Ward D."/>
            <person name="Young S."/>
            <person name="Jaffe D."/>
            <person name="Gnerre S."/>
            <person name="Berlin A."/>
            <person name="Heiman D."/>
            <person name="Hepburn T."/>
            <person name="Sykes S."/>
            <person name="Alvarado L."/>
            <person name="Kodira C.D."/>
            <person name="Straight P."/>
            <person name="Clardy J."/>
            <person name="Hung D."/>
            <person name="Kolter R."/>
            <person name="Mekalanos J."/>
            <person name="Walker S."/>
            <person name="Walsh C.T."/>
            <person name="Lander E."/>
            <person name="Galagan J."/>
            <person name="Nusbaum C."/>
            <person name="Birren B."/>
        </authorList>
    </citation>
    <scope>NUCLEOTIDE SEQUENCE [LARGE SCALE GENOMIC DNA]</scope>
    <source>
        <strain evidence="2">ATCC 25486 / DSM 40338 / CBS 914.69 / JCM 4507 / NBRC 13074 / NRRL 2958 / 5647</strain>
    </source>
</reference>
<dbReference type="eggNOG" id="COG0438">
    <property type="taxonomic scope" value="Bacteria"/>
</dbReference>
<evidence type="ECO:0000313" key="2">
    <source>
        <dbReference type="Proteomes" id="UP000002805"/>
    </source>
</evidence>
<dbReference type="Proteomes" id="UP000002805">
    <property type="component" value="Chromosome"/>
</dbReference>
<sequence length="274" mass="28869">MSTPTTAAGHPAPRADCLAASDGGITFDVSGPADLGTVLVLKRRGGKGPADELRLPLTRPGGGAAPWAVLPATAELAEGRWDACTETGEAVQPGIRDLRVLVDRAPGSGPVAVRVPYPTADGRLAVRCWRRAPHAEAGELAFAPEQGAMTVAGLLYGAELGEGPVALARQRSGERVHEVPVTGEGREFGFTLPYEPLVEHPEGAEDAGTGKERLWELWLRPAAGAAPVRISRLLDDVWDKKSIFVYPKQHVAGHTVAPCYTGDNDLCVRVTPEG</sequence>
<protein>
    <recommendedName>
        <fullName evidence="3">Transferase</fullName>
    </recommendedName>
</protein>
<accession>D6X9R2</accession>
<dbReference type="AlphaFoldDB" id="D6X9R2"/>
<dbReference type="EMBL" id="CM000950">
    <property type="protein sequence ID" value="EFH31957.1"/>
    <property type="molecule type" value="Genomic_DNA"/>
</dbReference>
<organism evidence="1 2">
    <name type="scientific">Streptomyces pristinaespiralis (strain ATCC 25486 / DSM 40338 / CBS 914.69 / JCM 4507 / KCC S-0507 / NBRC 13074 / NRRL 2958 / 5647)</name>
    <dbReference type="NCBI Taxonomy" id="457429"/>
    <lineage>
        <taxon>Bacteria</taxon>
        <taxon>Bacillati</taxon>
        <taxon>Actinomycetota</taxon>
        <taxon>Actinomycetes</taxon>
        <taxon>Kitasatosporales</taxon>
        <taxon>Streptomycetaceae</taxon>
        <taxon>Streptomyces</taxon>
    </lineage>
</organism>
<name>D6X9R2_STRE2</name>
<gene>
    <name evidence="1" type="ORF">SSDG_07216</name>
</gene>
<evidence type="ECO:0008006" key="3">
    <source>
        <dbReference type="Google" id="ProtNLM"/>
    </source>
</evidence>
<reference evidence="2" key="2">
    <citation type="submission" date="2009-10" db="EMBL/GenBank/DDBJ databases">
        <title>The genome sequence of Streptomyces pristinaespiralis strain ATCC 25486.</title>
        <authorList>
            <consortium name="The Broad Institute Genome Sequencing Platform"/>
            <consortium name="Broad Institute Microbial Sequencing Center"/>
            <person name="Fischbach M."/>
            <person name="Godfrey P."/>
            <person name="Ward D."/>
            <person name="Young S."/>
            <person name="Zeng Q."/>
            <person name="Koehrsen M."/>
            <person name="Alvarado L."/>
            <person name="Berlin A.M."/>
            <person name="Bochicchio J."/>
            <person name="Borenstein D."/>
            <person name="Chapman S.B."/>
            <person name="Chen Z."/>
            <person name="Engels R."/>
            <person name="Freedman E."/>
            <person name="Gellesch M."/>
            <person name="Goldberg J."/>
            <person name="Griggs A."/>
            <person name="Gujja S."/>
            <person name="Heilman E.R."/>
            <person name="Heiman D.I."/>
            <person name="Hepburn T.A."/>
            <person name="Howarth C."/>
            <person name="Jen D."/>
            <person name="Larson L."/>
            <person name="Lewis B."/>
            <person name="Mehta T."/>
            <person name="Park D."/>
            <person name="Pearson M."/>
            <person name="Richards J."/>
            <person name="Roberts A."/>
            <person name="Saif S."/>
            <person name="Shea T.D."/>
            <person name="Shenoy N."/>
            <person name="Sisk P."/>
            <person name="Stolte C."/>
            <person name="Sykes S.N."/>
            <person name="Thomson T."/>
            <person name="Walk T."/>
            <person name="White J."/>
            <person name="Yandava C."/>
            <person name="Straight P."/>
            <person name="Clardy J."/>
            <person name="Hung D."/>
            <person name="Kolter R."/>
            <person name="Mekalanos J."/>
            <person name="Walker S."/>
            <person name="Walsh C.T."/>
            <person name="Wieland-Brown L.C."/>
            <person name="Haas B."/>
            <person name="Nusbaum C."/>
            <person name="Birren B."/>
        </authorList>
    </citation>
    <scope>NUCLEOTIDE SEQUENCE [LARGE SCALE GENOMIC DNA]</scope>
    <source>
        <strain evidence="2">ATCC 25486 / DSM 40338 / CBS 914.69 / JCM 4507 / NBRC 13074 / NRRL 2958 / 5647</strain>
    </source>
</reference>
<proteinExistence type="predicted"/>
<keyword evidence="2" id="KW-1185">Reference proteome</keyword>
<dbReference type="HOGENOM" id="CLU_084780_0_0_11"/>
<dbReference type="RefSeq" id="WP_005319296.1">
    <property type="nucleotide sequence ID" value="NZ_CM000950.1"/>
</dbReference>